<organism evidence="1 2">
    <name type="scientific">Baudoinia panamericana (strain UAMH 10762)</name>
    <name type="common">Angels' share fungus</name>
    <name type="synonym">Baudoinia compniacensis (strain UAMH 10762)</name>
    <dbReference type="NCBI Taxonomy" id="717646"/>
    <lineage>
        <taxon>Eukaryota</taxon>
        <taxon>Fungi</taxon>
        <taxon>Dikarya</taxon>
        <taxon>Ascomycota</taxon>
        <taxon>Pezizomycotina</taxon>
        <taxon>Dothideomycetes</taxon>
        <taxon>Dothideomycetidae</taxon>
        <taxon>Mycosphaerellales</taxon>
        <taxon>Teratosphaeriaceae</taxon>
        <taxon>Baudoinia</taxon>
    </lineage>
</organism>
<reference evidence="1 2" key="1">
    <citation type="journal article" date="2012" name="PLoS Pathog.">
        <title>Diverse lifestyles and strategies of plant pathogenesis encoded in the genomes of eighteen Dothideomycetes fungi.</title>
        <authorList>
            <person name="Ohm R.A."/>
            <person name="Feau N."/>
            <person name="Henrissat B."/>
            <person name="Schoch C.L."/>
            <person name="Horwitz B.A."/>
            <person name="Barry K.W."/>
            <person name="Condon B.J."/>
            <person name="Copeland A.C."/>
            <person name="Dhillon B."/>
            <person name="Glaser F."/>
            <person name="Hesse C.N."/>
            <person name="Kosti I."/>
            <person name="LaButti K."/>
            <person name="Lindquist E.A."/>
            <person name="Lucas S."/>
            <person name="Salamov A.A."/>
            <person name="Bradshaw R.E."/>
            <person name="Ciuffetti L."/>
            <person name="Hamelin R.C."/>
            <person name="Kema G.H.J."/>
            <person name="Lawrence C."/>
            <person name="Scott J.A."/>
            <person name="Spatafora J.W."/>
            <person name="Turgeon B.G."/>
            <person name="de Wit P.J.G.M."/>
            <person name="Zhong S."/>
            <person name="Goodwin S.B."/>
            <person name="Grigoriev I.V."/>
        </authorList>
    </citation>
    <scope>NUCLEOTIDE SEQUENCE [LARGE SCALE GENOMIC DNA]</scope>
    <source>
        <strain evidence="1 2">UAMH 10762</strain>
    </source>
</reference>
<gene>
    <name evidence="1" type="ORF">BAUCODRAFT_127516</name>
</gene>
<proteinExistence type="predicted"/>
<evidence type="ECO:0000313" key="2">
    <source>
        <dbReference type="Proteomes" id="UP000011761"/>
    </source>
</evidence>
<dbReference type="KEGG" id="bcom:BAUCODRAFT_127516"/>
<accession>M2LAJ3</accession>
<dbReference type="AlphaFoldDB" id="M2LAJ3"/>
<dbReference type="GeneID" id="19108164"/>
<name>M2LAJ3_BAUPA</name>
<keyword evidence="2" id="KW-1185">Reference proteome</keyword>
<dbReference type="RefSeq" id="XP_007681999.1">
    <property type="nucleotide sequence ID" value="XM_007683809.1"/>
</dbReference>
<sequence length="109" mass="11933">MPVSVAHVRDTRCVNQWCRRTKQVATCTFARTIVWVLGISQTQRGVGACVPTRRSSPLVLKLSSHAGSHRPATTKVDITSTPNGGNASDLLLLLYTITMCNLVSRLQKQ</sequence>
<dbReference type="Proteomes" id="UP000011761">
    <property type="component" value="Unassembled WGS sequence"/>
</dbReference>
<dbReference type="HOGENOM" id="CLU_2183456_0_0_1"/>
<protein>
    <submittedName>
        <fullName evidence="1">Uncharacterized protein</fullName>
    </submittedName>
</protein>
<evidence type="ECO:0000313" key="1">
    <source>
        <dbReference type="EMBL" id="EMC90832.1"/>
    </source>
</evidence>
<dbReference type="EMBL" id="KB445566">
    <property type="protein sequence ID" value="EMC90832.1"/>
    <property type="molecule type" value="Genomic_DNA"/>
</dbReference>